<comment type="caution">
    <text evidence="7">The sequence shown here is derived from an EMBL/GenBank/DDBJ whole genome shotgun (WGS) entry which is preliminary data.</text>
</comment>
<keyword evidence="2" id="KW-0805">Transcription regulation</keyword>
<name>A0AAV3PJR8_LITER</name>
<dbReference type="PANTHER" id="PTHR46133">
    <property type="entry name" value="BHLH TRANSCRIPTION FACTOR"/>
    <property type="match status" value="1"/>
</dbReference>
<dbReference type="Pfam" id="PF00010">
    <property type="entry name" value="HLH"/>
    <property type="match status" value="1"/>
</dbReference>
<organism evidence="7 8">
    <name type="scientific">Lithospermum erythrorhizon</name>
    <name type="common">Purple gromwell</name>
    <name type="synonym">Lithospermum officinale var. erythrorhizon</name>
    <dbReference type="NCBI Taxonomy" id="34254"/>
    <lineage>
        <taxon>Eukaryota</taxon>
        <taxon>Viridiplantae</taxon>
        <taxon>Streptophyta</taxon>
        <taxon>Embryophyta</taxon>
        <taxon>Tracheophyta</taxon>
        <taxon>Spermatophyta</taxon>
        <taxon>Magnoliopsida</taxon>
        <taxon>eudicotyledons</taxon>
        <taxon>Gunneridae</taxon>
        <taxon>Pentapetalae</taxon>
        <taxon>asterids</taxon>
        <taxon>lamiids</taxon>
        <taxon>Boraginales</taxon>
        <taxon>Boraginaceae</taxon>
        <taxon>Boraginoideae</taxon>
        <taxon>Lithospermeae</taxon>
        <taxon>Lithospermum</taxon>
    </lineage>
</organism>
<dbReference type="AlphaFoldDB" id="A0AAV3PJR8"/>
<evidence type="ECO:0000313" key="7">
    <source>
        <dbReference type="EMBL" id="GAA0151515.1"/>
    </source>
</evidence>
<comment type="subcellular location">
    <subcellularLocation>
        <location evidence="1">Nucleus</location>
    </subcellularLocation>
</comment>
<dbReference type="InterPro" id="IPR036638">
    <property type="entry name" value="HLH_DNA-bd_sf"/>
</dbReference>
<dbReference type="CDD" id="cd11446">
    <property type="entry name" value="bHLH_AtILR3_like"/>
    <property type="match status" value="1"/>
</dbReference>
<evidence type="ECO:0000256" key="1">
    <source>
        <dbReference type="ARBA" id="ARBA00004123"/>
    </source>
</evidence>
<gene>
    <name evidence="7" type="ORF">LIER_10219</name>
</gene>
<dbReference type="GO" id="GO:0006879">
    <property type="term" value="P:intracellular iron ion homeostasis"/>
    <property type="evidence" value="ECO:0007669"/>
    <property type="project" value="InterPro"/>
</dbReference>
<dbReference type="SMART" id="SM00353">
    <property type="entry name" value="HLH"/>
    <property type="match status" value="1"/>
</dbReference>
<evidence type="ECO:0000256" key="5">
    <source>
        <dbReference type="SAM" id="Coils"/>
    </source>
</evidence>
<evidence type="ECO:0000256" key="4">
    <source>
        <dbReference type="ARBA" id="ARBA00023242"/>
    </source>
</evidence>
<proteinExistence type="predicted"/>
<keyword evidence="8" id="KW-1185">Reference proteome</keyword>
<dbReference type="PANTHER" id="PTHR46133:SF9">
    <property type="entry name" value="TRANSCRIPTION FACTOR BHLH104"/>
    <property type="match status" value="1"/>
</dbReference>
<protein>
    <submittedName>
        <fullName evidence="7">Basic helix-loop-helix transcription factor</fullName>
    </submittedName>
</protein>
<dbReference type="EMBL" id="BAABME010001799">
    <property type="protein sequence ID" value="GAA0151515.1"/>
    <property type="molecule type" value="Genomic_DNA"/>
</dbReference>
<evidence type="ECO:0000259" key="6">
    <source>
        <dbReference type="PROSITE" id="PS50888"/>
    </source>
</evidence>
<evidence type="ECO:0000313" key="8">
    <source>
        <dbReference type="Proteomes" id="UP001454036"/>
    </source>
</evidence>
<dbReference type="GO" id="GO:0005634">
    <property type="term" value="C:nucleus"/>
    <property type="evidence" value="ECO:0007669"/>
    <property type="project" value="UniProtKB-SubCell"/>
</dbReference>
<dbReference type="PROSITE" id="PS50888">
    <property type="entry name" value="BHLH"/>
    <property type="match status" value="1"/>
</dbReference>
<sequence>MDLDSFKDTNWDLIDINCFLEDTLWNNQNLPQSFGREVDSSINTDEEVNSTIADPTSHEKECPNIECPRKRVCSEPCSKLSSKAFRERQRREKLNDSFSELHSVLEPGRPVKIDKLAILNDAIRVLNQLKSESEEYKDMNEKLLEEIKTLKEDKNELREEKMKLKAEKEQIELQLKTMTVVPTGFMPPIAAAYHTGPTKMAMFPGYGMVPMWQYLPPTVRDTSRDHELRPPAA</sequence>
<reference evidence="7 8" key="1">
    <citation type="submission" date="2024-01" db="EMBL/GenBank/DDBJ databases">
        <title>The complete chloroplast genome sequence of Lithospermum erythrorhizon: insights into the phylogenetic relationship among Boraginaceae species and the maternal lineages of purple gromwells.</title>
        <authorList>
            <person name="Okada T."/>
            <person name="Watanabe K."/>
        </authorList>
    </citation>
    <scope>NUCLEOTIDE SEQUENCE [LARGE SCALE GENOMIC DNA]</scope>
</reference>
<keyword evidence="4" id="KW-0539">Nucleus</keyword>
<keyword evidence="3" id="KW-0804">Transcription</keyword>
<feature type="domain" description="BHLH" evidence="6">
    <location>
        <begin position="78"/>
        <end position="129"/>
    </location>
</feature>
<dbReference type="GO" id="GO:0003700">
    <property type="term" value="F:DNA-binding transcription factor activity"/>
    <property type="evidence" value="ECO:0007669"/>
    <property type="project" value="InterPro"/>
</dbReference>
<feature type="coiled-coil region" evidence="5">
    <location>
        <begin position="119"/>
        <end position="177"/>
    </location>
</feature>
<dbReference type="GO" id="GO:0046983">
    <property type="term" value="F:protein dimerization activity"/>
    <property type="evidence" value="ECO:0007669"/>
    <property type="project" value="InterPro"/>
</dbReference>
<dbReference type="Proteomes" id="UP001454036">
    <property type="component" value="Unassembled WGS sequence"/>
</dbReference>
<dbReference type="Gene3D" id="4.10.280.10">
    <property type="entry name" value="Helix-loop-helix DNA-binding domain"/>
    <property type="match status" value="1"/>
</dbReference>
<evidence type="ECO:0000256" key="2">
    <source>
        <dbReference type="ARBA" id="ARBA00023015"/>
    </source>
</evidence>
<accession>A0AAV3PJR8</accession>
<keyword evidence="5" id="KW-0175">Coiled coil</keyword>
<dbReference type="InterPro" id="IPR044818">
    <property type="entry name" value="ILR3-like"/>
</dbReference>
<dbReference type="SUPFAM" id="SSF47459">
    <property type="entry name" value="HLH, helix-loop-helix DNA-binding domain"/>
    <property type="match status" value="1"/>
</dbReference>
<dbReference type="InterPro" id="IPR011598">
    <property type="entry name" value="bHLH_dom"/>
</dbReference>
<evidence type="ECO:0000256" key="3">
    <source>
        <dbReference type="ARBA" id="ARBA00023163"/>
    </source>
</evidence>